<keyword evidence="2" id="KW-1185">Reference proteome</keyword>
<dbReference type="EnsemblMetazoa" id="AMIN014300-RA">
    <property type="protein sequence ID" value="AMIN014300-PA"/>
    <property type="gene ID" value="AMIN014300"/>
</dbReference>
<reference evidence="2" key="1">
    <citation type="submission" date="2013-03" db="EMBL/GenBank/DDBJ databases">
        <title>The Genome Sequence of Anopheles minimus MINIMUS1.</title>
        <authorList>
            <consortium name="The Broad Institute Genomics Platform"/>
            <person name="Neafsey D.E."/>
            <person name="Walton C."/>
            <person name="Walker B."/>
            <person name="Young S.K."/>
            <person name="Zeng Q."/>
            <person name="Gargeya S."/>
            <person name="Fitzgerald M."/>
            <person name="Haas B."/>
            <person name="Abouelleil A."/>
            <person name="Allen A.W."/>
            <person name="Alvarado L."/>
            <person name="Arachchi H.M."/>
            <person name="Berlin A.M."/>
            <person name="Chapman S.B."/>
            <person name="Gainer-Dewar J."/>
            <person name="Goldberg J."/>
            <person name="Griggs A."/>
            <person name="Gujja S."/>
            <person name="Hansen M."/>
            <person name="Howarth C."/>
            <person name="Imamovic A."/>
            <person name="Ireland A."/>
            <person name="Larimer J."/>
            <person name="McCowan C."/>
            <person name="Murphy C."/>
            <person name="Pearson M."/>
            <person name="Poon T.W."/>
            <person name="Priest M."/>
            <person name="Roberts A."/>
            <person name="Saif S."/>
            <person name="Shea T."/>
            <person name="Sisk P."/>
            <person name="Sykes S."/>
            <person name="Wortman J."/>
            <person name="Nusbaum C."/>
            <person name="Birren B."/>
        </authorList>
    </citation>
    <scope>NUCLEOTIDE SEQUENCE [LARGE SCALE GENOMIC DNA]</scope>
    <source>
        <strain evidence="2">MINIMUS1</strain>
    </source>
</reference>
<evidence type="ECO:0000313" key="1">
    <source>
        <dbReference type="EnsemblMetazoa" id="AMIN014300-PA"/>
    </source>
</evidence>
<accession>A0A182WNL4</accession>
<evidence type="ECO:0000313" key="2">
    <source>
        <dbReference type="Proteomes" id="UP000075920"/>
    </source>
</evidence>
<reference evidence="1" key="2">
    <citation type="submission" date="2020-05" db="UniProtKB">
        <authorList>
            <consortium name="EnsemblMetazoa"/>
        </authorList>
    </citation>
    <scope>IDENTIFICATION</scope>
    <source>
        <strain evidence="1">MINIMUS1</strain>
    </source>
</reference>
<sequence length="36" mass="3868">MSSCTMLISSLRNIAPMVTVCGSGSYLPASFTIKWN</sequence>
<organism evidence="1 2">
    <name type="scientific">Anopheles minimus</name>
    <dbReference type="NCBI Taxonomy" id="112268"/>
    <lineage>
        <taxon>Eukaryota</taxon>
        <taxon>Metazoa</taxon>
        <taxon>Ecdysozoa</taxon>
        <taxon>Arthropoda</taxon>
        <taxon>Hexapoda</taxon>
        <taxon>Insecta</taxon>
        <taxon>Pterygota</taxon>
        <taxon>Neoptera</taxon>
        <taxon>Endopterygota</taxon>
        <taxon>Diptera</taxon>
        <taxon>Nematocera</taxon>
        <taxon>Culicoidea</taxon>
        <taxon>Culicidae</taxon>
        <taxon>Anophelinae</taxon>
        <taxon>Anopheles</taxon>
    </lineage>
</organism>
<dbReference type="VEuPathDB" id="VectorBase:AMIN014300"/>
<proteinExistence type="predicted"/>
<name>A0A182WNL4_9DIPT</name>
<dbReference type="AlphaFoldDB" id="A0A182WNL4"/>
<protein>
    <submittedName>
        <fullName evidence="1">Uncharacterized protein</fullName>
    </submittedName>
</protein>
<dbReference type="Proteomes" id="UP000075920">
    <property type="component" value="Unassembled WGS sequence"/>
</dbReference>